<organism evidence="3 4">
    <name type="scientific">Candidatus Thiomargarita nelsonii</name>
    <dbReference type="NCBI Taxonomy" id="1003181"/>
    <lineage>
        <taxon>Bacteria</taxon>
        <taxon>Pseudomonadati</taxon>
        <taxon>Pseudomonadota</taxon>
        <taxon>Gammaproteobacteria</taxon>
        <taxon>Thiotrichales</taxon>
        <taxon>Thiotrichaceae</taxon>
        <taxon>Thiomargarita</taxon>
    </lineage>
</organism>
<dbReference type="InterPro" id="IPR051396">
    <property type="entry name" value="Bact_Antivir_Def_Nuclease"/>
</dbReference>
<gene>
    <name evidence="3" type="ORF">PN36_18965</name>
</gene>
<dbReference type="Pfam" id="PF13175">
    <property type="entry name" value="AAA_15"/>
    <property type="match status" value="1"/>
</dbReference>
<dbReference type="InterPro" id="IPR041685">
    <property type="entry name" value="AAA_GajA/Old/RecF-like"/>
</dbReference>
<accession>A0A0A6P4E4</accession>
<keyword evidence="1" id="KW-0175">Coiled coil</keyword>
<dbReference type="EMBL" id="JSZA02000076">
    <property type="protein sequence ID" value="KHD05750.1"/>
    <property type="molecule type" value="Genomic_DNA"/>
</dbReference>
<dbReference type="PANTHER" id="PTHR43581:SF2">
    <property type="entry name" value="EXCINUCLEASE ATPASE SUBUNIT"/>
    <property type="match status" value="1"/>
</dbReference>
<reference evidence="3 4" key="1">
    <citation type="journal article" date="2016" name="Front. Microbiol.">
        <title>Single-Cell (Meta-)Genomics of a Dimorphic Candidatus Thiomargarita nelsonii Reveals Genomic Plasticity.</title>
        <authorList>
            <person name="Flood B.E."/>
            <person name="Fliss P."/>
            <person name="Jones D.S."/>
            <person name="Dick G.J."/>
            <person name="Jain S."/>
            <person name="Kaster A.K."/>
            <person name="Winkel M."/>
            <person name="Mussmann M."/>
            <person name="Bailey J."/>
        </authorList>
    </citation>
    <scope>NUCLEOTIDE SEQUENCE [LARGE SCALE GENOMIC DNA]</scope>
    <source>
        <strain evidence="3">Hydrate Ridge</strain>
    </source>
</reference>
<evidence type="ECO:0000313" key="4">
    <source>
        <dbReference type="Proteomes" id="UP000030428"/>
    </source>
</evidence>
<evidence type="ECO:0000259" key="2">
    <source>
        <dbReference type="Pfam" id="PF13175"/>
    </source>
</evidence>
<keyword evidence="4" id="KW-1185">Reference proteome</keyword>
<dbReference type="CDD" id="cd00267">
    <property type="entry name" value="ABC_ATPase"/>
    <property type="match status" value="1"/>
</dbReference>
<sequence>MQLIIQNFGPIKKGEIDLSKKVYVFVGYNNSGKTYLSQLLWSLFHNKTIDSFAKATTELKLEGKDSIELTSELLDTILNKFSDFLIRHIIPKTLNIDSHHFTLDKISLDFQYKLNDLKNAHQEGGASIQINDGQFLMMSKMKGTLRVTFEEKRLPAELMNSQPFLSLNENMVEQPTSLRKATLIKFILSMLMDNVHQPFFLPSSRLFYPIFYQYIYRLEKEKREALSKERDALSQMLVEFMKNKEKGKDFALESLPAHAFESHYQSPYTEPMNWLFDKIYRLNEETKASDYYEPLLFSLRQIMGGDIVTKKEQGLAPLDFYLKMNEQDNDLPMYLSSSSVNQLSTLYLYFKYWADKNNNFLMIDEPEENLHPQNQIALLNVLLEFANDNNNKVLMTTHSPLLADAVNNYIYLGRLKSQSVHIAINNYPELNQNINLTSNEIGIYFFEGTRIIPYEPKDYGVHFKDFSSEIRKIKNISEILTDQIYQLINKED</sequence>
<proteinExistence type="predicted"/>
<dbReference type="Gene3D" id="3.40.50.300">
    <property type="entry name" value="P-loop containing nucleotide triphosphate hydrolases"/>
    <property type="match status" value="1"/>
</dbReference>
<evidence type="ECO:0000313" key="3">
    <source>
        <dbReference type="EMBL" id="KHD05750.1"/>
    </source>
</evidence>
<dbReference type="SUPFAM" id="SSF52540">
    <property type="entry name" value="P-loop containing nucleoside triphosphate hydrolases"/>
    <property type="match status" value="1"/>
</dbReference>
<name>A0A0A6P4E4_9GAMM</name>
<dbReference type="Proteomes" id="UP000030428">
    <property type="component" value="Unassembled WGS sequence"/>
</dbReference>
<evidence type="ECO:0000256" key="1">
    <source>
        <dbReference type="SAM" id="Coils"/>
    </source>
</evidence>
<dbReference type="InterPro" id="IPR027417">
    <property type="entry name" value="P-loop_NTPase"/>
</dbReference>
<dbReference type="PANTHER" id="PTHR43581">
    <property type="entry name" value="ATP/GTP PHOSPHATASE"/>
    <property type="match status" value="1"/>
</dbReference>
<feature type="coiled-coil region" evidence="1">
    <location>
        <begin position="216"/>
        <end position="243"/>
    </location>
</feature>
<protein>
    <recommendedName>
        <fullName evidence="2">Endonuclease GajA/Old nuclease/RecF-like AAA domain-containing protein</fullName>
    </recommendedName>
</protein>
<feature type="domain" description="Endonuclease GajA/Old nuclease/RecF-like AAA" evidence="2">
    <location>
        <begin position="2"/>
        <end position="402"/>
    </location>
</feature>
<dbReference type="AlphaFoldDB" id="A0A0A6P4E4"/>
<comment type="caution">
    <text evidence="3">The sequence shown here is derived from an EMBL/GenBank/DDBJ whole genome shotgun (WGS) entry which is preliminary data.</text>
</comment>